<evidence type="ECO:0000256" key="2">
    <source>
        <dbReference type="SAM" id="SignalP"/>
    </source>
</evidence>
<accession>A0ABQ1ZSG2</accession>
<comment type="caution">
    <text evidence="3">The sequence shown here is derived from an EMBL/GenBank/DDBJ whole genome shotgun (WGS) entry which is preliminary data.</text>
</comment>
<keyword evidence="4" id="KW-1185">Reference proteome</keyword>
<protein>
    <recommendedName>
        <fullName evidence="5">Extracellular solute-binding protein</fullName>
    </recommendedName>
</protein>
<organism evidence="3 4">
    <name type="scientific">Saccharibacillus endophyticus</name>
    <dbReference type="NCBI Taxonomy" id="2060666"/>
    <lineage>
        <taxon>Bacteria</taxon>
        <taxon>Bacillati</taxon>
        <taxon>Bacillota</taxon>
        <taxon>Bacilli</taxon>
        <taxon>Bacillales</taxon>
        <taxon>Paenibacillaceae</taxon>
        <taxon>Saccharibacillus</taxon>
    </lineage>
</organism>
<feature type="signal peptide" evidence="2">
    <location>
        <begin position="1"/>
        <end position="31"/>
    </location>
</feature>
<gene>
    <name evidence="3" type="ORF">GCM10007362_23220</name>
</gene>
<evidence type="ECO:0000256" key="1">
    <source>
        <dbReference type="ARBA" id="ARBA00022729"/>
    </source>
</evidence>
<dbReference type="InterPro" id="IPR050490">
    <property type="entry name" value="Bact_solute-bd_prot1"/>
</dbReference>
<sequence length="549" mass="60546">MSIRTRYEAWRKGTASALALILAGTLLSACASGSGQEAAPAVGEDGRPIITVAVQANPNVEDYETNHYTKRIEEAMNVDLQFMELPSQAEEAITKLSLMVSSGSKLPDVINVYLNESTIYDYAAKGVFIKQDDYLNNAELAPNFNAIPDKDFVYNAMKLADGSVYSLPRHNVYEWNEGSNRAWINADWLDKLNLETPRTTDELHRVLKAFAEQDPNGNGKKDEIGMVGSTNGWSQNVRVFLMNAFLYADPAKGYLNVEDGKIFPSFTQPEWKEGLEYMNRLVAEGLLSPLSFTQDETQMKALINVQGGMAGVVPAGSYSAFGAELENHMTLLAPVKGPAGFSATPYSPSMPTPLWFITKDAADPELAFKVGDYLLDPEMSKVSRYGEKDVDWSDDPSITAQYLGPFEETEGIPTRLADLNPGIWNNPQNKNWNDANPAYRSLETNNSASNMKKDAAAAAPNWQPAYADGYVTAFPEESISKLSYTPDELKQVADSKTAIDNYVNESAVAFITGNRPMSQWDAYMEELNKMGLDVYLEAAQAAYDRSQAQ</sequence>
<dbReference type="PANTHER" id="PTHR43649">
    <property type="entry name" value="ARABINOSE-BINDING PROTEIN-RELATED"/>
    <property type="match status" value="1"/>
</dbReference>
<dbReference type="Proteomes" id="UP000605427">
    <property type="component" value="Unassembled WGS sequence"/>
</dbReference>
<dbReference type="RefSeq" id="WP_172247337.1">
    <property type="nucleotide sequence ID" value="NZ_BMDD01000002.1"/>
</dbReference>
<evidence type="ECO:0000313" key="4">
    <source>
        <dbReference type="Proteomes" id="UP000605427"/>
    </source>
</evidence>
<proteinExistence type="predicted"/>
<reference evidence="4" key="1">
    <citation type="journal article" date="2019" name="Int. J. Syst. Evol. Microbiol.">
        <title>The Global Catalogue of Microorganisms (GCM) 10K type strain sequencing project: providing services to taxonomists for standard genome sequencing and annotation.</title>
        <authorList>
            <consortium name="The Broad Institute Genomics Platform"/>
            <consortium name="The Broad Institute Genome Sequencing Center for Infectious Disease"/>
            <person name="Wu L."/>
            <person name="Ma J."/>
        </authorList>
    </citation>
    <scope>NUCLEOTIDE SEQUENCE [LARGE SCALE GENOMIC DNA]</scope>
    <source>
        <strain evidence="4">CCM 8702</strain>
    </source>
</reference>
<dbReference type="Gene3D" id="3.40.190.10">
    <property type="entry name" value="Periplasmic binding protein-like II"/>
    <property type="match status" value="2"/>
</dbReference>
<keyword evidence="1 2" id="KW-0732">Signal</keyword>
<dbReference type="PROSITE" id="PS51257">
    <property type="entry name" value="PROKAR_LIPOPROTEIN"/>
    <property type="match status" value="1"/>
</dbReference>
<dbReference type="PANTHER" id="PTHR43649:SF33">
    <property type="entry name" value="POLYGALACTURONAN_RHAMNOGALACTURONAN-BINDING PROTEIN YTCQ"/>
    <property type="match status" value="1"/>
</dbReference>
<evidence type="ECO:0000313" key="3">
    <source>
        <dbReference type="EMBL" id="GGH78232.1"/>
    </source>
</evidence>
<dbReference type="EMBL" id="BMDD01000002">
    <property type="protein sequence ID" value="GGH78232.1"/>
    <property type="molecule type" value="Genomic_DNA"/>
</dbReference>
<feature type="chain" id="PRO_5045078843" description="Extracellular solute-binding protein" evidence="2">
    <location>
        <begin position="32"/>
        <end position="549"/>
    </location>
</feature>
<name>A0ABQ1ZSG2_9BACL</name>
<evidence type="ECO:0008006" key="5">
    <source>
        <dbReference type="Google" id="ProtNLM"/>
    </source>
</evidence>
<dbReference type="SUPFAM" id="SSF53850">
    <property type="entry name" value="Periplasmic binding protein-like II"/>
    <property type="match status" value="1"/>
</dbReference>